<organism evidence="3 4">
    <name type="scientific">Bifidobacterium parmae</name>
    <dbReference type="NCBI Taxonomy" id="361854"/>
    <lineage>
        <taxon>Bacteria</taxon>
        <taxon>Bacillati</taxon>
        <taxon>Actinomycetota</taxon>
        <taxon>Actinomycetes</taxon>
        <taxon>Bifidobacteriales</taxon>
        <taxon>Bifidobacteriaceae</taxon>
        <taxon>Bifidobacterium</taxon>
    </lineage>
</organism>
<feature type="transmembrane region" description="Helical" evidence="2">
    <location>
        <begin position="118"/>
        <end position="137"/>
    </location>
</feature>
<reference evidence="3 4" key="1">
    <citation type="submission" date="2017-07" db="EMBL/GenBank/DDBJ databases">
        <title>Bifidobacterium novel species.</title>
        <authorList>
            <person name="Lugli G.A."/>
            <person name="Milani C."/>
            <person name="Duranti S."/>
            <person name="Mangifesta M."/>
        </authorList>
    </citation>
    <scope>NUCLEOTIDE SEQUENCE [LARGE SCALE GENOMIC DNA]</scope>
    <source>
        <strain evidence="3 4">77</strain>
    </source>
</reference>
<keyword evidence="2" id="KW-1133">Transmembrane helix</keyword>
<feature type="transmembrane region" description="Helical" evidence="2">
    <location>
        <begin position="272"/>
        <end position="298"/>
    </location>
</feature>
<dbReference type="Pfam" id="PF13687">
    <property type="entry name" value="DUF4153"/>
    <property type="match status" value="1"/>
</dbReference>
<feature type="transmembrane region" description="Helical" evidence="2">
    <location>
        <begin position="318"/>
        <end position="339"/>
    </location>
</feature>
<keyword evidence="2" id="KW-0812">Transmembrane</keyword>
<accession>A0A2N5IYV9</accession>
<sequence>MDPQPPTTTQPPTTRPTTARPSPVAAKPTPRTILTLAVSLLVVVAFDRLVAAAPFRYGSPFMPIAVFWTVCVAATTLLHWRTAARRPMTWFVAAAVVACSVWTATDMAGAFASYDATYPLTMLLAVPSLLMLHLQLVNGRFDVWRPAGVASRWLTGWAVQPFSGLGAFGRAVAGLVHAAPDGGRRATMRRIGLAAAIAVPTILVLGTLLASADMVFAYALSRLAADVDMASVAGHTAFVLTALPFVFSLLANQDMRDGALAGLYGRRVALSLDPVVTAIVLGAVLALYAVFCTVQFAFLFAGAGLPDGMTYAEYARGGFFQLLLVAAIDLGVFGVVLSYAPRTRTLTAMLVALVAATGVMLVSAGARLGLYVGAYGLTWLRFASLTFIGLLAVVLALCLVKTATVRMRVDRLPLVATCFALSVVWYVALGWCDPMALVDAYNAAHGFDAAGVAAMM</sequence>
<evidence type="ECO:0000256" key="2">
    <source>
        <dbReference type="SAM" id="Phobius"/>
    </source>
</evidence>
<keyword evidence="2" id="KW-0472">Membrane</keyword>
<keyword evidence="4" id="KW-1185">Reference proteome</keyword>
<feature type="transmembrane region" description="Helical" evidence="2">
    <location>
        <begin position="33"/>
        <end position="55"/>
    </location>
</feature>
<feature type="transmembrane region" description="Helical" evidence="2">
    <location>
        <begin position="90"/>
        <end position="112"/>
    </location>
</feature>
<feature type="transmembrane region" description="Helical" evidence="2">
    <location>
        <begin position="346"/>
        <end position="366"/>
    </location>
</feature>
<feature type="transmembrane region" description="Helical" evidence="2">
    <location>
        <begin position="232"/>
        <end position="251"/>
    </location>
</feature>
<protein>
    <submittedName>
        <fullName evidence="3">Uncharacterized protein</fullName>
    </submittedName>
</protein>
<name>A0A2N5IYV9_9BIFI</name>
<comment type="caution">
    <text evidence="3">The sequence shown here is derived from an EMBL/GenBank/DDBJ whole genome shotgun (WGS) entry which is preliminary data.</text>
</comment>
<evidence type="ECO:0000313" key="4">
    <source>
        <dbReference type="Proteomes" id="UP000235034"/>
    </source>
</evidence>
<feature type="region of interest" description="Disordered" evidence="1">
    <location>
        <begin position="1"/>
        <end position="27"/>
    </location>
</feature>
<dbReference type="OrthoDB" id="9767931at2"/>
<proteinExistence type="predicted"/>
<evidence type="ECO:0000313" key="3">
    <source>
        <dbReference type="EMBL" id="PLS27149.1"/>
    </source>
</evidence>
<evidence type="ECO:0000256" key="1">
    <source>
        <dbReference type="SAM" id="MobiDB-lite"/>
    </source>
</evidence>
<gene>
    <name evidence="3" type="ORF">Uis4E_1735</name>
</gene>
<dbReference type="RefSeq" id="WP_101622823.1">
    <property type="nucleotide sequence ID" value="NZ_NMWT01000027.1"/>
</dbReference>
<feature type="transmembrane region" description="Helical" evidence="2">
    <location>
        <begin position="412"/>
        <end position="431"/>
    </location>
</feature>
<dbReference type="InterPro" id="IPR025291">
    <property type="entry name" value="DUF4153"/>
</dbReference>
<feature type="transmembrane region" description="Helical" evidence="2">
    <location>
        <begin position="193"/>
        <end position="220"/>
    </location>
</feature>
<dbReference type="Proteomes" id="UP000235034">
    <property type="component" value="Unassembled WGS sequence"/>
</dbReference>
<feature type="compositionally biased region" description="Low complexity" evidence="1">
    <location>
        <begin position="10"/>
        <end position="21"/>
    </location>
</feature>
<feature type="transmembrane region" description="Helical" evidence="2">
    <location>
        <begin position="378"/>
        <end position="400"/>
    </location>
</feature>
<dbReference type="AlphaFoldDB" id="A0A2N5IYV9"/>
<feature type="transmembrane region" description="Helical" evidence="2">
    <location>
        <begin position="61"/>
        <end position="78"/>
    </location>
</feature>
<dbReference type="EMBL" id="NMWT01000027">
    <property type="protein sequence ID" value="PLS27149.1"/>
    <property type="molecule type" value="Genomic_DNA"/>
</dbReference>